<feature type="domain" description="Poly A polymerase head" evidence="6">
    <location>
        <begin position="122"/>
        <end position="269"/>
    </location>
</feature>
<feature type="compositionally biased region" description="Basic and acidic residues" evidence="5">
    <location>
        <begin position="77"/>
        <end position="87"/>
    </location>
</feature>
<name>A0AAE1T3L1_9SOLA</name>
<dbReference type="GO" id="GO:0003723">
    <property type="term" value="F:RNA binding"/>
    <property type="evidence" value="ECO:0007669"/>
    <property type="project" value="UniProtKB-KW"/>
</dbReference>
<dbReference type="SUPFAM" id="SSF81891">
    <property type="entry name" value="Poly A polymerase C-terminal region-like"/>
    <property type="match status" value="1"/>
</dbReference>
<evidence type="ECO:0000313" key="9">
    <source>
        <dbReference type="Proteomes" id="UP001291623"/>
    </source>
</evidence>
<organism evidence="8 9">
    <name type="scientific">Anisodus tanguticus</name>
    <dbReference type="NCBI Taxonomy" id="243964"/>
    <lineage>
        <taxon>Eukaryota</taxon>
        <taxon>Viridiplantae</taxon>
        <taxon>Streptophyta</taxon>
        <taxon>Embryophyta</taxon>
        <taxon>Tracheophyta</taxon>
        <taxon>Spermatophyta</taxon>
        <taxon>Magnoliopsida</taxon>
        <taxon>eudicotyledons</taxon>
        <taxon>Gunneridae</taxon>
        <taxon>Pentapetalae</taxon>
        <taxon>asterids</taxon>
        <taxon>lamiids</taxon>
        <taxon>Solanales</taxon>
        <taxon>Solanaceae</taxon>
        <taxon>Solanoideae</taxon>
        <taxon>Hyoscyameae</taxon>
        <taxon>Anisodus</taxon>
    </lineage>
</organism>
<dbReference type="Pfam" id="PF01743">
    <property type="entry name" value="PolyA_pol"/>
    <property type="match status" value="1"/>
</dbReference>
<keyword evidence="4" id="KW-0694">RNA-binding</keyword>
<evidence type="ECO:0000256" key="2">
    <source>
        <dbReference type="ARBA" id="ARBA00022679"/>
    </source>
</evidence>
<evidence type="ECO:0000313" key="8">
    <source>
        <dbReference type="EMBL" id="KAK4380391.1"/>
    </source>
</evidence>
<gene>
    <name evidence="8" type="ORF">RND71_002253</name>
</gene>
<evidence type="ECO:0000256" key="4">
    <source>
        <dbReference type="RuleBase" id="RU003953"/>
    </source>
</evidence>
<dbReference type="CDD" id="cd05398">
    <property type="entry name" value="NT_ClassII-CCAase"/>
    <property type="match status" value="1"/>
</dbReference>
<dbReference type="EMBL" id="JAVYJV010000001">
    <property type="protein sequence ID" value="KAK4380391.1"/>
    <property type="molecule type" value="Genomic_DNA"/>
</dbReference>
<keyword evidence="9" id="KW-1185">Reference proteome</keyword>
<evidence type="ECO:0000259" key="6">
    <source>
        <dbReference type="Pfam" id="PF01743"/>
    </source>
</evidence>
<feature type="region of interest" description="Disordered" evidence="5">
    <location>
        <begin position="54"/>
        <end position="87"/>
    </location>
</feature>
<dbReference type="PANTHER" id="PTHR43051:SF4">
    <property type="entry name" value="POLY(A) POLYMERASE I-LIKE"/>
    <property type="match status" value="1"/>
</dbReference>
<evidence type="ECO:0000256" key="3">
    <source>
        <dbReference type="ARBA" id="ARBA00022741"/>
    </source>
</evidence>
<accession>A0AAE1T3L1</accession>
<dbReference type="SUPFAM" id="SSF81301">
    <property type="entry name" value="Nucleotidyltransferase"/>
    <property type="match status" value="1"/>
</dbReference>
<keyword evidence="2 4" id="KW-0808">Transferase</keyword>
<comment type="similarity">
    <text evidence="1 4">Belongs to the tRNA nucleotidyltransferase/poly(A) polymerase family.</text>
</comment>
<feature type="domain" description="tRNA nucleotidyltransferase/poly(A) polymerase RNA and SrmB- binding" evidence="7">
    <location>
        <begin position="297"/>
        <end position="358"/>
    </location>
</feature>
<evidence type="ECO:0000256" key="5">
    <source>
        <dbReference type="SAM" id="MobiDB-lite"/>
    </source>
</evidence>
<dbReference type="AlphaFoldDB" id="A0AAE1T3L1"/>
<dbReference type="GO" id="GO:0000166">
    <property type="term" value="F:nucleotide binding"/>
    <property type="evidence" value="ECO:0007669"/>
    <property type="project" value="UniProtKB-KW"/>
</dbReference>
<proteinExistence type="inferred from homology"/>
<evidence type="ECO:0000259" key="7">
    <source>
        <dbReference type="Pfam" id="PF12627"/>
    </source>
</evidence>
<dbReference type="InterPro" id="IPR043519">
    <property type="entry name" value="NT_sf"/>
</dbReference>
<reference evidence="8" key="1">
    <citation type="submission" date="2023-12" db="EMBL/GenBank/DDBJ databases">
        <title>Genome assembly of Anisodus tanguticus.</title>
        <authorList>
            <person name="Wang Y.-J."/>
        </authorList>
    </citation>
    <scope>NUCLEOTIDE SEQUENCE</scope>
    <source>
        <strain evidence="8">KB-2021</strain>
        <tissue evidence="8">Leaf</tissue>
    </source>
</reference>
<dbReference type="Proteomes" id="UP001291623">
    <property type="component" value="Unassembled WGS sequence"/>
</dbReference>
<dbReference type="InterPro" id="IPR032828">
    <property type="entry name" value="PolyA_RNA-bd"/>
</dbReference>
<sequence length="567" mass="64312">MAIPAVQVLVFKTPLNFHRPLIFCLHKVRKSSSIAAVAVESPVKVLKNHSYNTSDRKAEGLSETTSLPPKIGIRNVSSDRKGDENAPKWKKLSSEELGIRTSMIAKPTRLVLNGLKKRGFEVYLVGGCVRDLILDRTPKDFDILTSAELKEQQESAVSYLAICDAINDVQVLRTFQRCEIVGRRFPICHVHIDDTIVEVSSFTTTMRKFKRNSYNVVRRPPACSDADFIRWKNCLGRDFTINGLMFDPFAKIVYDYLGGLEDIKRAKVRCVIPASASFIEDCARILRGVRIAGRLRFRFARETAHFVKEFASSISRLDKGRILLEMNYMLAYGSAEASLRLLWKFGLLEILLPIQASYLISQGFRRRDRRSNMLLTLFSKLDNLLAPNRPCHSSLWIAILAFHKALVDRPRDPLVVAAFSIAVHCGGSLSDVLGIVRKISQPHDTRFSELLDLQNIESDEALLDEMMDLAAYVEAALQKMTDEHFVSRALIEYPQAPKSDLVFISWTLSQKVSTIFECVRRGKEKDFRRKRGSKIDYDSLALGKLREVRHIFAVVVFDTVFPPILKV</sequence>
<dbReference type="Pfam" id="PF12627">
    <property type="entry name" value="PolyA_pol_RNAbd"/>
    <property type="match status" value="1"/>
</dbReference>
<dbReference type="Gene3D" id="1.10.3090.10">
    <property type="entry name" value="cca-adding enzyme, domain 2"/>
    <property type="match status" value="1"/>
</dbReference>
<protein>
    <recommendedName>
        <fullName evidence="10">Poly(A) polymerase</fullName>
    </recommendedName>
</protein>
<evidence type="ECO:0008006" key="10">
    <source>
        <dbReference type="Google" id="ProtNLM"/>
    </source>
</evidence>
<evidence type="ECO:0000256" key="1">
    <source>
        <dbReference type="ARBA" id="ARBA00007265"/>
    </source>
</evidence>
<dbReference type="InterPro" id="IPR052191">
    <property type="entry name" value="tRNA_ntf/polyA_polymerase_I"/>
</dbReference>
<keyword evidence="3" id="KW-0547">Nucleotide-binding</keyword>
<dbReference type="GO" id="GO:0016779">
    <property type="term" value="F:nucleotidyltransferase activity"/>
    <property type="evidence" value="ECO:0007669"/>
    <property type="project" value="InterPro"/>
</dbReference>
<comment type="caution">
    <text evidence="8">The sequence shown here is derived from an EMBL/GenBank/DDBJ whole genome shotgun (WGS) entry which is preliminary data.</text>
</comment>
<dbReference type="InterPro" id="IPR002646">
    <property type="entry name" value="PolA_pol_head_dom"/>
</dbReference>
<dbReference type="Gene3D" id="3.30.460.10">
    <property type="entry name" value="Beta Polymerase, domain 2"/>
    <property type="match status" value="1"/>
</dbReference>
<dbReference type="PANTHER" id="PTHR43051">
    <property type="entry name" value="POLYNUCLEOTIDE ADENYLYLTRANSFERASE FAMILY PROTEIN"/>
    <property type="match status" value="1"/>
</dbReference>
<dbReference type="GO" id="GO:0001680">
    <property type="term" value="P:tRNA 3'-terminal CCA addition"/>
    <property type="evidence" value="ECO:0007669"/>
    <property type="project" value="UniProtKB-ARBA"/>
</dbReference>